<proteinExistence type="predicted"/>
<gene>
    <name evidence="1" type="ORF">HanXRQr2_Chr13g0616381</name>
</gene>
<accession>A0A9K3HE40</accession>
<protein>
    <submittedName>
        <fullName evidence="1">Uncharacterized protein</fullName>
    </submittedName>
</protein>
<dbReference type="AlphaFoldDB" id="A0A9K3HE40"/>
<comment type="caution">
    <text evidence="1">The sequence shown here is derived from an EMBL/GenBank/DDBJ whole genome shotgun (WGS) entry which is preliminary data.</text>
</comment>
<dbReference type="Proteomes" id="UP000215914">
    <property type="component" value="Unassembled WGS sequence"/>
</dbReference>
<evidence type="ECO:0000313" key="1">
    <source>
        <dbReference type="EMBL" id="KAF5775826.1"/>
    </source>
</evidence>
<reference evidence="1" key="1">
    <citation type="journal article" date="2017" name="Nature">
        <title>The sunflower genome provides insights into oil metabolism, flowering and Asterid evolution.</title>
        <authorList>
            <person name="Badouin H."/>
            <person name="Gouzy J."/>
            <person name="Grassa C.J."/>
            <person name="Murat F."/>
            <person name="Staton S.E."/>
            <person name="Cottret L."/>
            <person name="Lelandais-Briere C."/>
            <person name="Owens G.L."/>
            <person name="Carrere S."/>
            <person name="Mayjonade B."/>
            <person name="Legrand L."/>
            <person name="Gill N."/>
            <person name="Kane N.C."/>
            <person name="Bowers J.E."/>
            <person name="Hubner S."/>
            <person name="Bellec A."/>
            <person name="Berard A."/>
            <person name="Berges H."/>
            <person name="Blanchet N."/>
            <person name="Boniface M.C."/>
            <person name="Brunel D."/>
            <person name="Catrice O."/>
            <person name="Chaidir N."/>
            <person name="Claudel C."/>
            <person name="Donnadieu C."/>
            <person name="Faraut T."/>
            <person name="Fievet G."/>
            <person name="Helmstetter N."/>
            <person name="King M."/>
            <person name="Knapp S.J."/>
            <person name="Lai Z."/>
            <person name="Le Paslier M.C."/>
            <person name="Lippi Y."/>
            <person name="Lorenzon L."/>
            <person name="Mandel J.R."/>
            <person name="Marage G."/>
            <person name="Marchand G."/>
            <person name="Marquand E."/>
            <person name="Bret-Mestries E."/>
            <person name="Morien E."/>
            <person name="Nambeesan S."/>
            <person name="Nguyen T."/>
            <person name="Pegot-Espagnet P."/>
            <person name="Pouilly N."/>
            <person name="Raftis F."/>
            <person name="Sallet E."/>
            <person name="Schiex T."/>
            <person name="Thomas J."/>
            <person name="Vandecasteele C."/>
            <person name="Vares D."/>
            <person name="Vear F."/>
            <person name="Vautrin S."/>
            <person name="Crespi M."/>
            <person name="Mangin B."/>
            <person name="Burke J.M."/>
            <person name="Salse J."/>
            <person name="Munos S."/>
            <person name="Vincourt P."/>
            <person name="Rieseberg L.H."/>
            <person name="Langlade N.B."/>
        </authorList>
    </citation>
    <scope>NUCLEOTIDE SEQUENCE</scope>
    <source>
        <tissue evidence="1">Leaves</tissue>
    </source>
</reference>
<dbReference type="Gramene" id="mRNA:HanXRQr2_Chr13g0616381">
    <property type="protein sequence ID" value="mRNA:HanXRQr2_Chr13g0616381"/>
    <property type="gene ID" value="HanXRQr2_Chr13g0616381"/>
</dbReference>
<keyword evidence="2" id="KW-1185">Reference proteome</keyword>
<reference evidence="1" key="2">
    <citation type="submission" date="2020-06" db="EMBL/GenBank/DDBJ databases">
        <title>Helianthus annuus Genome sequencing and assembly Release 2.</title>
        <authorList>
            <person name="Gouzy J."/>
            <person name="Langlade N."/>
            <person name="Munos S."/>
        </authorList>
    </citation>
    <scope>NUCLEOTIDE SEQUENCE</scope>
    <source>
        <tissue evidence="1">Leaves</tissue>
    </source>
</reference>
<sequence>MSSLNQHFNNNQSLKCHRHLLTRLPLCNYQITGRIHLLAIIAGPTGRDMVVVGLIS</sequence>
<dbReference type="EMBL" id="MNCJ02000328">
    <property type="protein sequence ID" value="KAF5775826.1"/>
    <property type="molecule type" value="Genomic_DNA"/>
</dbReference>
<organism evidence="1 2">
    <name type="scientific">Helianthus annuus</name>
    <name type="common">Common sunflower</name>
    <dbReference type="NCBI Taxonomy" id="4232"/>
    <lineage>
        <taxon>Eukaryota</taxon>
        <taxon>Viridiplantae</taxon>
        <taxon>Streptophyta</taxon>
        <taxon>Embryophyta</taxon>
        <taxon>Tracheophyta</taxon>
        <taxon>Spermatophyta</taxon>
        <taxon>Magnoliopsida</taxon>
        <taxon>eudicotyledons</taxon>
        <taxon>Gunneridae</taxon>
        <taxon>Pentapetalae</taxon>
        <taxon>asterids</taxon>
        <taxon>campanulids</taxon>
        <taxon>Asterales</taxon>
        <taxon>Asteraceae</taxon>
        <taxon>Asteroideae</taxon>
        <taxon>Heliantheae alliance</taxon>
        <taxon>Heliantheae</taxon>
        <taxon>Helianthus</taxon>
    </lineage>
</organism>
<evidence type="ECO:0000313" key="2">
    <source>
        <dbReference type="Proteomes" id="UP000215914"/>
    </source>
</evidence>
<name>A0A9K3HE40_HELAN</name>